<dbReference type="NCBIfam" id="TIGR00374">
    <property type="entry name" value="flippase-like domain"/>
    <property type="match status" value="1"/>
</dbReference>
<feature type="transmembrane region" description="Helical" evidence="6">
    <location>
        <begin position="153"/>
        <end position="171"/>
    </location>
</feature>
<dbReference type="InterPro" id="IPR022791">
    <property type="entry name" value="L-PG_synthase/AglD"/>
</dbReference>
<protein>
    <submittedName>
        <fullName evidence="7">Putative membrane protein</fullName>
    </submittedName>
</protein>
<dbReference type="GO" id="GO:0005886">
    <property type="term" value="C:plasma membrane"/>
    <property type="evidence" value="ECO:0007669"/>
    <property type="project" value="UniProtKB-SubCell"/>
</dbReference>
<dbReference type="Pfam" id="PF03706">
    <property type="entry name" value="LPG_synthase_TM"/>
    <property type="match status" value="1"/>
</dbReference>
<evidence type="ECO:0000256" key="6">
    <source>
        <dbReference type="SAM" id="Phobius"/>
    </source>
</evidence>
<evidence type="ECO:0000256" key="2">
    <source>
        <dbReference type="ARBA" id="ARBA00022475"/>
    </source>
</evidence>
<evidence type="ECO:0000313" key="10">
    <source>
        <dbReference type="Proteomes" id="UP000199250"/>
    </source>
</evidence>
<dbReference type="EMBL" id="FNYQ01000074">
    <property type="protein sequence ID" value="SEJ30410.1"/>
    <property type="molecule type" value="Genomic_DNA"/>
</dbReference>
<dbReference type="Proteomes" id="UP000199250">
    <property type="component" value="Unassembled WGS sequence"/>
</dbReference>
<keyword evidence="3 6" id="KW-0812">Transmembrane</keyword>
<evidence type="ECO:0000313" key="8">
    <source>
        <dbReference type="EMBL" id="SEJ30410.1"/>
    </source>
</evidence>
<dbReference type="STRING" id="170623.SAMN04244579_03815"/>
<dbReference type="EMBL" id="FNYO01000065">
    <property type="protein sequence ID" value="SEJ29337.1"/>
    <property type="molecule type" value="Genomic_DNA"/>
</dbReference>
<reference evidence="9 10" key="1">
    <citation type="submission" date="2016-10" db="EMBL/GenBank/DDBJ databases">
        <authorList>
            <person name="de Groot N.N."/>
        </authorList>
    </citation>
    <scope>NUCLEOTIDE SEQUENCE [LARGE SCALE GENOMIC DNA]</scope>
    <source>
        <strain evidence="7 9">DSM 1041</strain>
        <strain evidence="8 10">DSM 373</strain>
    </source>
</reference>
<proteinExistence type="predicted"/>
<dbReference type="NCBIfam" id="TIGR03476">
    <property type="entry name" value="HpnL"/>
    <property type="match status" value="1"/>
</dbReference>
<gene>
    <name evidence="8" type="ORF">SAMN04244572_03477</name>
    <name evidence="7" type="ORF">SAMN04244579_03815</name>
</gene>
<sequence length="343" mass="37324">MKKITYISGLLGLVAIIAIVLHQDSAAILEAFDRAGWALLWLLPFHALPLLLDVLGWRMLVTPFDPQRRAGLAVLFWIAAVREAFNRLLPVANIGGEIVGIRMVKWYGIGGAAVTAGIVIEVLLTLINQYLFTALGILLMVVLTQQIGTLGSVLGALVASLPIPIALFMLLRHGQVFSRLETMAEKLLGGRSKLTELINGKHLDQDIRTLCARPWRLAGACSWQLAGFIVGSFETWLALEMLGFPISVWDAIAIEAVTQALRHIIFIVPAGLGVQEGGLVLFGSLIGVPPDASLALSLVKRMREVGFGLPALISWQWAEIRRLRAGLGDNALQPSYATIRKTY</sequence>
<dbReference type="Proteomes" id="UP000199005">
    <property type="component" value="Unassembled WGS sequence"/>
</dbReference>
<evidence type="ECO:0000256" key="3">
    <source>
        <dbReference type="ARBA" id="ARBA00022692"/>
    </source>
</evidence>
<organism evidence="7 9">
    <name type="scientific">Azotobacter beijerinckii</name>
    <dbReference type="NCBI Taxonomy" id="170623"/>
    <lineage>
        <taxon>Bacteria</taxon>
        <taxon>Pseudomonadati</taxon>
        <taxon>Pseudomonadota</taxon>
        <taxon>Gammaproteobacteria</taxon>
        <taxon>Pseudomonadales</taxon>
        <taxon>Pseudomonadaceae</taxon>
        <taxon>Azotobacter</taxon>
    </lineage>
</organism>
<evidence type="ECO:0000256" key="1">
    <source>
        <dbReference type="ARBA" id="ARBA00004651"/>
    </source>
</evidence>
<evidence type="ECO:0000256" key="5">
    <source>
        <dbReference type="ARBA" id="ARBA00023136"/>
    </source>
</evidence>
<feature type="transmembrane region" description="Helical" evidence="6">
    <location>
        <begin position="36"/>
        <end position="57"/>
    </location>
</feature>
<evidence type="ECO:0000313" key="9">
    <source>
        <dbReference type="Proteomes" id="UP000199005"/>
    </source>
</evidence>
<name>A0A1H6XRE0_9GAMM</name>
<evidence type="ECO:0000313" key="7">
    <source>
        <dbReference type="EMBL" id="SEJ29337.1"/>
    </source>
</evidence>
<keyword evidence="2" id="KW-1003">Cell membrane</keyword>
<comment type="subcellular location">
    <subcellularLocation>
        <location evidence="1">Cell membrane</location>
        <topology evidence="1">Multi-pass membrane protein</topology>
    </subcellularLocation>
</comment>
<keyword evidence="5 6" id="KW-0472">Membrane</keyword>
<dbReference type="RefSeq" id="WP_170849403.1">
    <property type="nucleotide sequence ID" value="NZ_FNYO01000065.1"/>
</dbReference>
<accession>A0A1H6XRE0</accession>
<evidence type="ECO:0000256" key="4">
    <source>
        <dbReference type="ARBA" id="ARBA00022989"/>
    </source>
</evidence>
<dbReference type="AlphaFoldDB" id="A0A1H6XRE0"/>
<feature type="transmembrane region" description="Helical" evidence="6">
    <location>
        <begin position="105"/>
        <end position="123"/>
    </location>
</feature>
<keyword evidence="4 6" id="KW-1133">Transmembrane helix</keyword>